<evidence type="ECO:0000256" key="1">
    <source>
        <dbReference type="SAM" id="MobiDB-lite"/>
    </source>
</evidence>
<dbReference type="EMBL" id="WIGM01000631">
    <property type="protein sequence ID" value="KAF6818569.1"/>
    <property type="molecule type" value="Genomic_DNA"/>
</dbReference>
<dbReference type="Proteomes" id="UP000639643">
    <property type="component" value="Unassembled WGS sequence"/>
</dbReference>
<gene>
    <name evidence="2" type="ORF">CMUS01_11902</name>
</gene>
<accession>A0A8H6N346</accession>
<sequence length="210" mass="22910">MASFNTLAEYHQGFTNTEPTVSYVSLSNLPFCPGFEAKLASPVPAHLDAQAWQGMGARRPAPQRYAILLTPEDKGRSGMVDHHRQQGRPASLPSSSQQDIRQASKPTPRTALPTDVFWPRSRGRLVSKRTEPSATHLHDVSMPRPGGTAGQGRHSESSPTPRVEITSPRQAGLLHISITATDETETEKRLLTGKARIGFEQRRTKAATAA</sequence>
<proteinExistence type="predicted"/>
<evidence type="ECO:0000313" key="3">
    <source>
        <dbReference type="Proteomes" id="UP000639643"/>
    </source>
</evidence>
<name>A0A8H6N346_9PEZI</name>
<reference evidence="2" key="1">
    <citation type="journal article" date="2020" name="Phytopathology">
        <title>Genome Sequence Resources of Colletotrichum truncatum, C. plurivorum, C. musicola, and C. sojae: Four Species Pathogenic to Soybean (Glycine max).</title>
        <authorList>
            <person name="Rogerio F."/>
            <person name="Boufleur T.R."/>
            <person name="Ciampi-Guillardi M."/>
            <person name="Sukno S.A."/>
            <person name="Thon M.R."/>
            <person name="Massola Junior N.S."/>
            <person name="Baroncelli R."/>
        </authorList>
    </citation>
    <scope>NUCLEOTIDE SEQUENCE</scope>
    <source>
        <strain evidence="2">LFN0074</strain>
    </source>
</reference>
<feature type="compositionally biased region" description="Polar residues" evidence="1">
    <location>
        <begin position="92"/>
        <end position="107"/>
    </location>
</feature>
<feature type="compositionally biased region" description="Basic and acidic residues" evidence="1">
    <location>
        <begin position="128"/>
        <end position="141"/>
    </location>
</feature>
<evidence type="ECO:0000313" key="2">
    <source>
        <dbReference type="EMBL" id="KAF6818569.1"/>
    </source>
</evidence>
<feature type="compositionally biased region" description="Basic and acidic residues" evidence="1">
    <location>
        <begin position="74"/>
        <end position="84"/>
    </location>
</feature>
<organism evidence="2 3">
    <name type="scientific">Colletotrichum musicola</name>
    <dbReference type="NCBI Taxonomy" id="2175873"/>
    <lineage>
        <taxon>Eukaryota</taxon>
        <taxon>Fungi</taxon>
        <taxon>Dikarya</taxon>
        <taxon>Ascomycota</taxon>
        <taxon>Pezizomycotina</taxon>
        <taxon>Sordariomycetes</taxon>
        <taxon>Hypocreomycetidae</taxon>
        <taxon>Glomerellales</taxon>
        <taxon>Glomerellaceae</taxon>
        <taxon>Colletotrichum</taxon>
        <taxon>Colletotrichum orchidearum species complex</taxon>
    </lineage>
</organism>
<feature type="region of interest" description="Disordered" evidence="1">
    <location>
        <begin position="74"/>
        <end position="171"/>
    </location>
</feature>
<protein>
    <submittedName>
        <fullName evidence="2">Uncharacterized protein</fullName>
    </submittedName>
</protein>
<dbReference type="AlphaFoldDB" id="A0A8H6N346"/>
<comment type="caution">
    <text evidence="2">The sequence shown here is derived from an EMBL/GenBank/DDBJ whole genome shotgun (WGS) entry which is preliminary data.</text>
</comment>
<keyword evidence="3" id="KW-1185">Reference proteome</keyword>